<gene>
    <name evidence="1" type="ORF">GXP67_35280</name>
</gene>
<protein>
    <submittedName>
        <fullName evidence="1">Uncharacterized protein</fullName>
    </submittedName>
</protein>
<proteinExistence type="predicted"/>
<name>A0A6C0GU39_9BACT</name>
<dbReference type="RefSeq" id="WP_162447491.1">
    <property type="nucleotide sequence ID" value="NZ_CP048222.1"/>
</dbReference>
<keyword evidence="2" id="KW-1185">Reference proteome</keyword>
<dbReference type="EMBL" id="CP048222">
    <property type="protein sequence ID" value="QHT71556.1"/>
    <property type="molecule type" value="Genomic_DNA"/>
</dbReference>
<evidence type="ECO:0000313" key="2">
    <source>
        <dbReference type="Proteomes" id="UP000480178"/>
    </source>
</evidence>
<dbReference type="AlphaFoldDB" id="A0A6C0GU39"/>
<sequence>MIFTYLLFWCTLFQVSSWKITHIQEEGQVLLLELEAEKDTFLYSESLLLTARVKNIGKQPVYLPIDFSVVSNLLPNGASGTIFNGGVIQFRVQPISTSSVLYTENLIRIEPRDFIKLPPQQSYDFKYDLNIHFMKINRFLSEDDSLLPIESGKTYQIQASYENSWNHKKRVKNNFKGKLHSKPITIYLKEE</sequence>
<organism evidence="1 2">
    <name type="scientific">Rhodocytophaga rosea</name>
    <dbReference type="NCBI Taxonomy" id="2704465"/>
    <lineage>
        <taxon>Bacteria</taxon>
        <taxon>Pseudomonadati</taxon>
        <taxon>Bacteroidota</taxon>
        <taxon>Cytophagia</taxon>
        <taxon>Cytophagales</taxon>
        <taxon>Rhodocytophagaceae</taxon>
        <taxon>Rhodocytophaga</taxon>
    </lineage>
</organism>
<reference evidence="1 2" key="1">
    <citation type="submission" date="2020-01" db="EMBL/GenBank/DDBJ databases">
        <authorList>
            <person name="Kim M.K."/>
        </authorList>
    </citation>
    <scope>NUCLEOTIDE SEQUENCE [LARGE SCALE GENOMIC DNA]</scope>
    <source>
        <strain evidence="1 2">172606-1</strain>
    </source>
</reference>
<dbReference type="Proteomes" id="UP000480178">
    <property type="component" value="Chromosome"/>
</dbReference>
<accession>A0A6C0GU39</accession>
<dbReference type="KEGG" id="rhoz:GXP67_35280"/>
<evidence type="ECO:0000313" key="1">
    <source>
        <dbReference type="EMBL" id="QHT71556.1"/>
    </source>
</evidence>